<comment type="caution">
    <text evidence="1">The sequence shown here is derived from an EMBL/GenBank/DDBJ whole genome shotgun (WGS) entry which is preliminary data.</text>
</comment>
<organism evidence="1 2">
    <name type="scientific">Floridaenema fluviatile BLCC-F154</name>
    <dbReference type="NCBI Taxonomy" id="3153640"/>
    <lineage>
        <taxon>Bacteria</taxon>
        <taxon>Bacillati</taxon>
        <taxon>Cyanobacteriota</taxon>
        <taxon>Cyanophyceae</taxon>
        <taxon>Oscillatoriophycideae</taxon>
        <taxon>Aerosakkonematales</taxon>
        <taxon>Aerosakkonemataceae</taxon>
        <taxon>Floridanema</taxon>
        <taxon>Floridanema fluviatile</taxon>
    </lineage>
</organism>
<name>A0ABV4YFQ4_9CYAN</name>
<accession>A0ABV4YFQ4</accession>
<dbReference type="EMBL" id="JBHFNS010000077">
    <property type="protein sequence ID" value="MFB2937656.1"/>
    <property type="molecule type" value="Genomic_DNA"/>
</dbReference>
<gene>
    <name evidence="1" type="ORF">ACE1B6_20605</name>
</gene>
<evidence type="ECO:0000313" key="1">
    <source>
        <dbReference type="EMBL" id="MFB2937656.1"/>
    </source>
</evidence>
<protein>
    <submittedName>
        <fullName evidence="1">Uncharacterized protein</fullName>
    </submittedName>
</protein>
<reference evidence="1 2" key="1">
    <citation type="submission" date="2024-09" db="EMBL/GenBank/DDBJ databases">
        <title>Floridaenema gen nov. (Aerosakkonemataceae, Aerosakkonematales ord. nov., Cyanobacteria) from benthic tropical and subtropical fresh waters, with the description of four new species.</title>
        <authorList>
            <person name="Moretto J.A."/>
            <person name="Berthold D.E."/>
            <person name="Lefler F.W."/>
            <person name="Huang I.-S."/>
            <person name="Laughinghouse H. IV."/>
        </authorList>
    </citation>
    <scope>NUCLEOTIDE SEQUENCE [LARGE SCALE GENOMIC DNA]</scope>
    <source>
        <strain evidence="1 2">BLCC-F154</strain>
    </source>
</reference>
<dbReference type="RefSeq" id="WP_413259141.1">
    <property type="nucleotide sequence ID" value="NZ_JBHFNS010000077.1"/>
</dbReference>
<proteinExistence type="predicted"/>
<dbReference type="Proteomes" id="UP001576776">
    <property type="component" value="Unassembled WGS sequence"/>
</dbReference>
<evidence type="ECO:0000313" key="2">
    <source>
        <dbReference type="Proteomes" id="UP001576776"/>
    </source>
</evidence>
<keyword evidence="2" id="KW-1185">Reference proteome</keyword>
<sequence length="64" mass="7291">MLEKLLLAATVTFSIHFLLPVNSPDMTQTNWQVYSAKNTTTESENLVEQQLLAKIWQPTATQQK</sequence>